<dbReference type="AlphaFoldDB" id="A0A0H5BQV4"/>
<dbReference type="EMBL" id="AB996599">
    <property type="protein sequence ID" value="BAS01456.1"/>
    <property type="molecule type" value="Genomic_DNA"/>
</dbReference>
<geneLocation type="nucleomorph" evidence="2"/>
<name>A0A0H5BQV4_9EUKA</name>
<evidence type="ECO:0000256" key="1">
    <source>
        <dbReference type="SAM" id="SignalP"/>
    </source>
</evidence>
<organism evidence="2">
    <name type="scientific">Lotharella vacuolata</name>
    <dbReference type="NCBI Taxonomy" id="74820"/>
    <lineage>
        <taxon>Eukaryota</taxon>
        <taxon>Sar</taxon>
        <taxon>Rhizaria</taxon>
        <taxon>Cercozoa</taxon>
        <taxon>Chlorarachniophyceae</taxon>
        <taxon>Lotharella</taxon>
    </lineage>
</organism>
<keyword evidence="1" id="KW-0732">Signal</keyword>
<keyword evidence="2" id="KW-0542">Nucleomorph</keyword>
<dbReference type="GO" id="GO:0005840">
    <property type="term" value="C:ribosome"/>
    <property type="evidence" value="ECO:0007669"/>
    <property type="project" value="UniProtKB-KW"/>
</dbReference>
<reference evidence="2" key="1">
    <citation type="journal article" date="2015" name="Genome Biol. Evol.">
        <title>Nucleomorph Genome Sequences of Two Chlorarachniophytes, Amorphochlora amoebiformis and Lotharella vacuolata.</title>
        <authorList>
            <person name="Suzuki S."/>
            <person name="Shirato S."/>
            <person name="Hirakawa Y."/>
            <person name="Ishida K."/>
        </authorList>
    </citation>
    <scope>NUCLEOTIDE SEQUENCE</scope>
    <source>
        <strain evidence="2">CCMP240</strain>
    </source>
</reference>
<feature type="chain" id="PRO_5007408547" evidence="1">
    <location>
        <begin position="17"/>
        <end position="154"/>
    </location>
</feature>
<dbReference type="InterPro" id="IPR038655">
    <property type="entry name" value="Ribosomal_eL27_sf"/>
</dbReference>
<dbReference type="EMBL" id="AB996600">
    <property type="protein sequence ID" value="BAS01604.1"/>
    <property type="molecule type" value="Genomic_DNA"/>
</dbReference>
<feature type="signal peptide" evidence="1">
    <location>
        <begin position="1"/>
        <end position="16"/>
    </location>
</feature>
<accession>A0A0H5BQV4</accession>
<dbReference type="Gene3D" id="2.30.30.770">
    <property type="match status" value="1"/>
</dbReference>
<protein>
    <submittedName>
        <fullName evidence="2">Ribosomal protein L27</fullName>
    </submittedName>
</protein>
<proteinExistence type="predicted"/>
<sequence length="154" mass="18249">MTALLVLLILYFYSHGNERSKGNIISVYKGNLILLNTGRFAGKYAFILSISDNSIDPEDKSYRYFLICLIKKHKKKGKLNKTYMYRTKYKTELRFININHGLIINRKVPRPLISEYLSEMVGHKLIRDIYIEKYHHLVQKNFKYIDTKTLQLLL</sequence>
<gene>
    <name evidence="2" type="primary">rpl27</name>
</gene>
<keyword evidence="2" id="KW-0689">Ribosomal protein</keyword>
<evidence type="ECO:0000313" key="2">
    <source>
        <dbReference type="EMBL" id="BAS01604.1"/>
    </source>
</evidence>
<keyword evidence="2" id="KW-0687">Ribonucleoprotein</keyword>